<feature type="domain" description="BRCT" evidence="2">
    <location>
        <begin position="346"/>
        <end position="417"/>
    </location>
</feature>
<dbReference type="GO" id="GO:0006302">
    <property type="term" value="P:double-strand break repair"/>
    <property type="evidence" value="ECO:0007669"/>
    <property type="project" value="TreeGrafter"/>
</dbReference>
<dbReference type="Gene3D" id="3.40.50.10190">
    <property type="entry name" value="BRCT domain"/>
    <property type="match status" value="6"/>
</dbReference>
<dbReference type="InterPro" id="IPR036420">
    <property type="entry name" value="BRCT_dom_sf"/>
</dbReference>
<dbReference type="SUPFAM" id="SSF52113">
    <property type="entry name" value="BRCT domain"/>
    <property type="match status" value="5"/>
</dbReference>
<feature type="compositionally biased region" description="Polar residues" evidence="1">
    <location>
        <begin position="653"/>
        <end position="667"/>
    </location>
</feature>
<gene>
    <name evidence="3" type="ORF">GNLVRS02_ARAD1D06556g</name>
</gene>
<dbReference type="SMART" id="SM00292">
    <property type="entry name" value="BRCT"/>
    <property type="match status" value="5"/>
</dbReference>
<reference evidence="3" key="1">
    <citation type="submission" date="2014-02" db="EMBL/GenBank/DDBJ databases">
        <authorList>
            <person name="Genoscope - CEA"/>
        </authorList>
    </citation>
    <scope>NUCLEOTIDE SEQUENCE</scope>
    <source>
        <strain evidence="3">LS3</strain>
    </source>
</reference>
<dbReference type="GO" id="GO:1990683">
    <property type="term" value="P:DNA double-strand break attachment to nuclear envelope"/>
    <property type="evidence" value="ECO:0007669"/>
    <property type="project" value="TreeGrafter"/>
</dbReference>
<dbReference type="GO" id="GO:0005634">
    <property type="term" value="C:nucleus"/>
    <property type="evidence" value="ECO:0007669"/>
    <property type="project" value="TreeGrafter"/>
</dbReference>
<dbReference type="EMBL" id="HG937694">
    <property type="protein sequence ID" value="CDP37220.1"/>
    <property type="molecule type" value="Genomic_DNA"/>
</dbReference>
<dbReference type="PROSITE" id="PS50172">
    <property type="entry name" value="BRCT"/>
    <property type="match status" value="5"/>
</dbReference>
<feature type="domain" description="BRCT" evidence="2">
    <location>
        <begin position="82"/>
        <end position="105"/>
    </location>
</feature>
<feature type="region of interest" description="Disordered" evidence="1">
    <location>
        <begin position="456"/>
        <end position="527"/>
    </location>
</feature>
<dbReference type="PANTHER" id="PTHR47667:SF1">
    <property type="entry name" value="REGULATOR OF TY1 TRANSPOSITION PROTEIN 107"/>
    <property type="match status" value="1"/>
</dbReference>
<feature type="domain" description="BRCT" evidence="2">
    <location>
        <begin position="244"/>
        <end position="334"/>
    </location>
</feature>
<organism evidence="3">
    <name type="scientific">Blastobotrys adeninivorans</name>
    <name type="common">Yeast</name>
    <name type="synonym">Arxula adeninivorans</name>
    <dbReference type="NCBI Taxonomy" id="409370"/>
    <lineage>
        <taxon>Eukaryota</taxon>
        <taxon>Fungi</taxon>
        <taxon>Dikarya</taxon>
        <taxon>Ascomycota</taxon>
        <taxon>Saccharomycotina</taxon>
        <taxon>Dipodascomycetes</taxon>
        <taxon>Dipodascales</taxon>
        <taxon>Trichomonascaceae</taxon>
        <taxon>Blastobotrys</taxon>
    </lineage>
</organism>
<proteinExistence type="predicted"/>
<dbReference type="CDD" id="cd18437">
    <property type="entry name" value="BRCT_BRC1_like_rpt3"/>
    <property type="match status" value="1"/>
</dbReference>
<evidence type="ECO:0000259" key="2">
    <source>
        <dbReference type="PROSITE" id="PS50172"/>
    </source>
</evidence>
<feature type="region of interest" description="Disordered" evidence="1">
    <location>
        <begin position="540"/>
        <end position="611"/>
    </location>
</feature>
<dbReference type="InterPro" id="IPR053036">
    <property type="entry name" value="CellCycle_DNARepair_Reg"/>
</dbReference>
<dbReference type="PANTHER" id="PTHR47667">
    <property type="entry name" value="REGULATOR OF TY1 TRANSPOSITION PROTEIN 107"/>
    <property type="match status" value="1"/>
</dbReference>
<dbReference type="InterPro" id="IPR001357">
    <property type="entry name" value="BRCT_dom"/>
</dbReference>
<reference evidence="3" key="2">
    <citation type="submission" date="2014-06" db="EMBL/GenBank/DDBJ databases">
        <title>The complete genome of Blastobotrys (Arxula) adeninivorans LS3 - a yeast of biotechnological interest.</title>
        <authorList>
            <person name="Kunze G."/>
            <person name="Gaillardin C."/>
            <person name="Czernicka M."/>
            <person name="Durrens P."/>
            <person name="Martin T."/>
            <person name="Boer E."/>
            <person name="Gabaldon T."/>
            <person name="Cruz J."/>
            <person name="Talla E."/>
            <person name="Marck C."/>
            <person name="Goffeau A."/>
            <person name="Barbe V."/>
            <person name="Baret P."/>
            <person name="Baronian K."/>
            <person name="Beier S."/>
            <person name="Bleykasten C."/>
            <person name="Bode R."/>
            <person name="Casaregola S."/>
            <person name="Despons L."/>
            <person name="Fairhead C."/>
            <person name="Giersberg M."/>
            <person name="Gierski P."/>
            <person name="Hahnel U."/>
            <person name="Hartmann A."/>
            <person name="Jankowska D."/>
            <person name="Jubin C."/>
            <person name="Jung P."/>
            <person name="Lafontaine I."/>
            <person name="Leh-Louis V."/>
            <person name="Lemaire M."/>
            <person name="Marcet-Houben M."/>
            <person name="Mascher M."/>
            <person name="Morel G."/>
            <person name="Richard G.-F."/>
            <person name="Riechen J."/>
            <person name="Sacerdot C."/>
            <person name="Sarkar A."/>
            <person name="Savel G."/>
            <person name="Schacherer J."/>
            <person name="Sherman D."/>
            <person name="Straub M.-L."/>
            <person name="Stein N."/>
            <person name="Thierry A."/>
            <person name="Trautwein-Schult A."/>
            <person name="Westhof E."/>
            <person name="Worch S."/>
            <person name="Dujon B."/>
            <person name="Souciet J.-L."/>
            <person name="Wincker P."/>
            <person name="Scholz U."/>
            <person name="Neuveglise N."/>
        </authorList>
    </citation>
    <scope>NUCLEOTIDE SEQUENCE</scope>
    <source>
        <strain evidence="3">LS3</strain>
    </source>
</reference>
<evidence type="ECO:0000313" key="3">
    <source>
        <dbReference type="EMBL" id="CDP37220.1"/>
    </source>
</evidence>
<evidence type="ECO:0000256" key="1">
    <source>
        <dbReference type="SAM" id="MobiDB-lite"/>
    </source>
</evidence>
<sequence length="882" mass="98487">MLPFGDDGFEFALVPSDEYTQSQIDDTINLLLNNGVPETSISLLSADSAVPEGANARKLYVITTTIDFPQYNQMNGRQQFTMVTPDWVQECVKIGRLCPVEPFSPDPRHILKDVCLTVSGLSRGDKEAIYGGAWALGASFSDDLNMFTTHVIAMSDSTPECIKASSVGKIKITLPHWIDDCLKVRRRLDDKDYSFPDPPILRNPPNERAVSPAEFPAGLGDPVPPPSLPREPIFAGRTFYLATDIGPLFSGKTFYLNDDLQLQHMRQRVRNLIEDLGGKITDDITKEANVYIGQFRDGPEFLTAGRRRITIGNLSWLYWMISQGQWTSPLDQLLHYPLVAAPIPGMENAVISVTNYVGEARRYLQALVNALGARYQGSMEYKVTTHLICAQPVGLKYRSARKWNIHVVNHLWLEESYALLETQSVSHPRYSFLPNNSNLTKVLAATRLRQDVLDREYGFNNPEGPSQTAAVHDSIMPPSSPLIKNKIFNSTEPSAQEPGNTSPPSPPKNNNLAREQTNDQDDEPGMDHFQELEMDDLEEDQNEALAKSQERPADDSTPLPTNEQLSGSNHLTTAEESEQPSTPKGLAPTADLHSRSRSAKSKASETLRGLSEAEYQYNKQYNRAKKTHELVPLDDESQPNPKRRRASPHPETTPKQTSKRAVSSTPSPAAKMNVIITGIEGDVRDKVESRQWRSKLTKLNINIVSEPSMAAFIVSDRLARSEKFLSAIGTAKSVLCSQYLVDCISLNERIDPSESKYQLANRDPEVKALLDARPANYKDNKLFSDLSFNILSDVPSYDMLDRIVKKHGASAMHRITANRPKSFSRSPNKRAVLIASKDSKQERIDAFRKLVEDQGCEALVFDSSWIPDSIVSMHVDWEAPQL</sequence>
<feature type="region of interest" description="Disordered" evidence="1">
    <location>
        <begin position="623"/>
        <end position="670"/>
    </location>
</feature>
<dbReference type="Pfam" id="PF16770">
    <property type="entry name" value="RTT107_BRCT_5"/>
    <property type="match status" value="1"/>
</dbReference>
<dbReference type="AlphaFoldDB" id="A0A060T800"/>
<name>A0A060T800_BLAAD</name>
<dbReference type="Pfam" id="PF00533">
    <property type="entry name" value="BRCT"/>
    <property type="match status" value="2"/>
</dbReference>
<feature type="domain" description="BRCT" evidence="2">
    <location>
        <begin position="106"/>
        <end position="195"/>
    </location>
</feature>
<protein>
    <submittedName>
        <fullName evidence="3">ARAD1D06556p</fullName>
    </submittedName>
</protein>
<accession>A0A060T800</accession>
<dbReference type="GO" id="GO:0035361">
    <property type="term" value="C:Cul8-RING ubiquitin ligase complex"/>
    <property type="evidence" value="ECO:0007669"/>
    <property type="project" value="TreeGrafter"/>
</dbReference>
<feature type="domain" description="BRCT" evidence="2">
    <location>
        <begin position="778"/>
        <end position="870"/>
    </location>
</feature>
<dbReference type="PhylomeDB" id="A0A060T800"/>
<feature type="compositionally biased region" description="Polar residues" evidence="1">
    <location>
        <begin position="558"/>
        <end position="582"/>
    </location>
</feature>
<dbReference type="Pfam" id="PF12738">
    <property type="entry name" value="PTCB-BRCT"/>
    <property type="match status" value="1"/>
</dbReference>